<reference evidence="2 3" key="1">
    <citation type="submission" date="2017-06" db="EMBL/GenBank/DDBJ databases">
        <title>Draft genome sequence of a variant of Elsinoe murrayae.</title>
        <authorList>
            <person name="Cheng Q."/>
        </authorList>
    </citation>
    <scope>NUCLEOTIDE SEQUENCE [LARGE SCALE GENOMIC DNA]</scope>
    <source>
        <strain evidence="2 3">CQ-2017a</strain>
    </source>
</reference>
<name>A0A2K1QJF9_9PEZI</name>
<dbReference type="AlphaFoldDB" id="A0A2K1QJF9"/>
<protein>
    <submittedName>
        <fullName evidence="2">Uncharacterized protein</fullName>
    </submittedName>
</protein>
<dbReference type="OrthoDB" id="3918668at2759"/>
<evidence type="ECO:0000256" key="1">
    <source>
        <dbReference type="SAM" id="MobiDB-lite"/>
    </source>
</evidence>
<feature type="region of interest" description="Disordered" evidence="1">
    <location>
        <begin position="1"/>
        <end position="29"/>
    </location>
</feature>
<dbReference type="EMBL" id="NKHZ01000081">
    <property type="protein sequence ID" value="PNS15032.1"/>
    <property type="molecule type" value="Genomic_DNA"/>
</dbReference>
<feature type="compositionally biased region" description="Polar residues" evidence="1">
    <location>
        <begin position="1"/>
        <end position="16"/>
    </location>
</feature>
<feature type="region of interest" description="Disordered" evidence="1">
    <location>
        <begin position="149"/>
        <end position="172"/>
    </location>
</feature>
<feature type="compositionally biased region" description="Low complexity" evidence="1">
    <location>
        <begin position="196"/>
        <end position="205"/>
    </location>
</feature>
<sequence>MTPISTTNPRYTTVTMPPSPPSSISPREVHFAGAPTTINTGRRIMNDHERASVDHFETHARTCHKCQNAYERFKKGKHMCTMGRQYANDTVYHLFRYHGEIFSVRSYREGRGYVCVDMPANYHHIDAALKLVEKHGAKALFGGDIASTRKEKDKKKDKHHRHDSHGSATSYTSRDDAYAAANTFYPAAQHSNHTVSPPSSRTSSTDSRRPRSSELNREYQLRSDSLAATIGSRIPVAGTYETVTMRPATHNTCHRRS</sequence>
<feature type="region of interest" description="Disordered" evidence="1">
    <location>
        <begin position="188"/>
        <end position="218"/>
    </location>
</feature>
<dbReference type="InParanoid" id="A0A2K1QJF9"/>
<dbReference type="Proteomes" id="UP000243797">
    <property type="component" value="Unassembled WGS sequence"/>
</dbReference>
<comment type="caution">
    <text evidence="2">The sequence shown here is derived from an EMBL/GenBank/DDBJ whole genome shotgun (WGS) entry which is preliminary data.</text>
</comment>
<organism evidence="2 3">
    <name type="scientific">Sphaceloma murrayae</name>
    <dbReference type="NCBI Taxonomy" id="2082308"/>
    <lineage>
        <taxon>Eukaryota</taxon>
        <taxon>Fungi</taxon>
        <taxon>Dikarya</taxon>
        <taxon>Ascomycota</taxon>
        <taxon>Pezizomycotina</taxon>
        <taxon>Dothideomycetes</taxon>
        <taxon>Dothideomycetidae</taxon>
        <taxon>Myriangiales</taxon>
        <taxon>Elsinoaceae</taxon>
        <taxon>Sphaceloma</taxon>
    </lineage>
</organism>
<proteinExistence type="predicted"/>
<feature type="compositionally biased region" description="Basic and acidic residues" evidence="1">
    <location>
        <begin position="206"/>
        <end position="218"/>
    </location>
</feature>
<evidence type="ECO:0000313" key="3">
    <source>
        <dbReference type="Proteomes" id="UP000243797"/>
    </source>
</evidence>
<evidence type="ECO:0000313" key="2">
    <source>
        <dbReference type="EMBL" id="PNS15032.1"/>
    </source>
</evidence>
<gene>
    <name evidence="2" type="ORF">CAC42_2261</name>
</gene>
<accession>A0A2K1QJF9</accession>
<keyword evidence="3" id="KW-1185">Reference proteome</keyword>
<feature type="compositionally biased region" description="Basic residues" evidence="1">
    <location>
        <begin position="152"/>
        <end position="163"/>
    </location>
</feature>